<dbReference type="InterPro" id="IPR012827">
    <property type="entry name" value="Hemerythrin_metal-bd"/>
</dbReference>
<keyword evidence="2" id="KW-0479">Metal-binding</keyword>
<dbReference type="PANTHER" id="PTHR37164">
    <property type="entry name" value="BACTERIOHEMERYTHRIN"/>
    <property type="match status" value="1"/>
</dbReference>
<evidence type="ECO:0000313" key="6">
    <source>
        <dbReference type="Proteomes" id="UP000199729"/>
    </source>
</evidence>
<dbReference type="SUPFAM" id="SSF47188">
    <property type="entry name" value="Hemerythrin-like"/>
    <property type="match status" value="1"/>
</dbReference>
<protein>
    <submittedName>
        <fullName evidence="5">Hemerythrin</fullName>
    </submittedName>
</protein>
<name>A0A221KED2_VITFI</name>
<dbReference type="PANTHER" id="PTHR37164:SF1">
    <property type="entry name" value="BACTERIOHEMERYTHRIN"/>
    <property type="match status" value="1"/>
</dbReference>
<dbReference type="InterPro" id="IPR012312">
    <property type="entry name" value="Hemerythrin-like"/>
</dbReference>
<dbReference type="Proteomes" id="UP000199729">
    <property type="component" value="Chromosome"/>
</dbReference>
<evidence type="ECO:0000256" key="3">
    <source>
        <dbReference type="ARBA" id="ARBA00023004"/>
    </source>
</evidence>
<dbReference type="CDD" id="cd12107">
    <property type="entry name" value="Hemerythrin"/>
    <property type="match status" value="1"/>
</dbReference>
<accession>A0A221KED2</accession>
<feature type="domain" description="Hemerythrin-like" evidence="4">
    <location>
        <begin position="39"/>
        <end position="151"/>
    </location>
</feature>
<dbReference type="KEGG" id="vff:VITFI_CDS1624"/>
<keyword evidence="6" id="KW-1185">Reference proteome</keyword>
<dbReference type="EMBL" id="CP022423">
    <property type="protein sequence ID" value="ASM77402.1"/>
    <property type="molecule type" value="Genomic_DNA"/>
</dbReference>
<keyword evidence="3" id="KW-0408">Iron</keyword>
<evidence type="ECO:0000256" key="2">
    <source>
        <dbReference type="ARBA" id="ARBA00022723"/>
    </source>
</evidence>
<comment type="similarity">
    <text evidence="1">Belongs to the hemerythrin family.</text>
</comment>
<dbReference type="InterPro" id="IPR035938">
    <property type="entry name" value="Hemerythrin-like_sf"/>
</dbReference>
<evidence type="ECO:0000259" key="4">
    <source>
        <dbReference type="Pfam" id="PF01814"/>
    </source>
</evidence>
<dbReference type="AlphaFoldDB" id="A0A221KED2"/>
<gene>
    <name evidence="5" type="ORF">VITFI_CDS1624</name>
</gene>
<evidence type="ECO:0000256" key="1">
    <source>
        <dbReference type="ARBA" id="ARBA00010587"/>
    </source>
</evidence>
<dbReference type="GO" id="GO:0046872">
    <property type="term" value="F:metal ion binding"/>
    <property type="evidence" value="ECO:0007669"/>
    <property type="project" value="UniProtKB-KW"/>
</dbReference>
<dbReference type="Gene3D" id="1.20.120.50">
    <property type="entry name" value="Hemerythrin-like"/>
    <property type="match status" value="1"/>
</dbReference>
<evidence type="ECO:0000313" key="5">
    <source>
        <dbReference type="EMBL" id="ASM77402.1"/>
    </source>
</evidence>
<dbReference type="NCBIfam" id="TIGR02481">
    <property type="entry name" value="hemeryth_dom"/>
    <property type="match status" value="1"/>
</dbReference>
<dbReference type="InterPro" id="IPR050669">
    <property type="entry name" value="Hemerythrin"/>
</dbReference>
<dbReference type="Pfam" id="PF01814">
    <property type="entry name" value="Hemerythrin"/>
    <property type="match status" value="1"/>
</dbReference>
<reference evidence="5 6" key="1">
    <citation type="submission" date="2017-07" db="EMBL/GenBank/DDBJ databases">
        <title>Complete Genome Sequence of the cosmetic ferment Vitreoscilla filiformis (ATCC15551).</title>
        <authorList>
            <person name="Contreras S."/>
            <person name="Sagory-Zalkind P."/>
            <person name="Blanquart H."/>
            <person name="Iltis A."/>
            <person name="Morand S.C."/>
        </authorList>
    </citation>
    <scope>NUCLEOTIDE SEQUENCE [LARGE SCALE GENOMIC DNA]</scope>
    <source>
        <strain evidence="5 6">ATCC 15551</strain>
    </source>
</reference>
<sequence length="200" mass="21610">MGVPAIADNSPISLPHSAQESPAMPTLVWSDQLALSHPQMDTTHQEFVELLSAAETAWGESPAAQAECLARYEALVQHTIGHFGQEDRWMQATGFTHDNCHTGQHAQVLAIMQEVVRLAKEHEDFGPLQRVMPELGKWFVNHAQTMDAMLASHLEQVGFDPDTGFVGHPLNAAPISGCGGDHECATDKGQQQPAETASAA</sequence>
<proteinExistence type="inferred from homology"/>
<organism evidence="5 6">
    <name type="scientific">Vitreoscilla filiformis</name>
    <dbReference type="NCBI Taxonomy" id="63"/>
    <lineage>
        <taxon>Bacteria</taxon>
        <taxon>Pseudomonadati</taxon>
        <taxon>Pseudomonadota</taxon>
        <taxon>Betaproteobacteria</taxon>
        <taxon>Neisseriales</taxon>
        <taxon>Neisseriaceae</taxon>
        <taxon>Vitreoscilla</taxon>
    </lineage>
</organism>